<keyword evidence="9" id="KW-0732">Signal</keyword>
<dbReference type="FunFam" id="3.30.200.20:FF:000260">
    <property type="entry name" value="LRR receptor-like serine/threonine-protein kinase RPK2"/>
    <property type="match status" value="1"/>
</dbReference>
<name>A0A835JSA7_9ROSI</name>
<dbReference type="Pfam" id="PF00560">
    <property type="entry name" value="LRR_1"/>
    <property type="match status" value="5"/>
</dbReference>
<evidence type="ECO:0000256" key="3">
    <source>
        <dbReference type="ARBA" id="ARBA00022475"/>
    </source>
</evidence>
<keyword evidence="4" id="KW-0723">Serine/threonine-protein kinase</keyword>
<keyword evidence="5" id="KW-0597">Phosphoprotein</keyword>
<reference evidence="24 25" key="1">
    <citation type="submission" date="2020-10" db="EMBL/GenBank/DDBJ databases">
        <title>Plant Genome Project.</title>
        <authorList>
            <person name="Zhang R.-G."/>
        </authorList>
    </citation>
    <scope>NUCLEOTIDE SEQUENCE [LARGE SCALE GENOMIC DNA]</scope>
    <source>
        <strain evidence="24">FAFU-HL-1</strain>
        <tissue evidence="24">Leaf</tissue>
    </source>
</reference>
<evidence type="ECO:0000256" key="1">
    <source>
        <dbReference type="ARBA" id="ARBA00004251"/>
    </source>
</evidence>
<evidence type="ECO:0000256" key="19">
    <source>
        <dbReference type="ARBA" id="ARBA00047899"/>
    </source>
</evidence>
<evidence type="ECO:0000256" key="7">
    <source>
        <dbReference type="ARBA" id="ARBA00022679"/>
    </source>
</evidence>
<evidence type="ECO:0000256" key="8">
    <source>
        <dbReference type="ARBA" id="ARBA00022692"/>
    </source>
</evidence>
<sequence>MSLYLYTNELEGKIPSELGGLNKLEDLKLFNNHLSGEIPISIWKIASLKFLLVYNNSLSGELPLEITYLKNLKNMSLYNNQFFGVIPQSLGINSSLLQLDFMDNKFTGEVPPNLCHGKQLRVLNIGRNQLQGSIPSDVGGCLTLWRLILRENNLSGALPEFAENPILDHMDISKNNITGPIPPSIGNCSGLTFVDLSMNKLTGFIPPELGNLINLEEVNLSSNQLEGPLPSQLSKCHNLGKFDVGFNSLNSSIPPSLRNWTSLSTLILNENHFIGGIPPFLSELGKLTELQLGGNFLGGEIPPWIGSLQSLQYGLNLSSNGFVGELPSGMGNLIKLEQLQISNNNLTGTLAALDKIHSFVQVNISYNHFRGPIPETLMNLLNSSSSSFWGNPDLCVSCLPPGGLTCTKNRGIKPCDSQSSKRDSLSRVAVALIAIASVVAVFVLAGLVCMLILCRRWRQDLGIEHDAGIAAQEGPSSLLHKVMQATENLNDRHIVGRGAHGTVYKASLGGDKIFAAKKIVFTGHKGGNKSMVTEIQTIGNIRHRNLLKLEDFWLRKDYGLILYVYMQNGSLHDVLHGTIPPQTLEWSVRYKIAVGAAHGLEYLHYDCDPPIVHRDIKPGNILLDSDMEPHISDFGIAKLLDQQSSASSESPLVAGTFGYMAPENAFLAIKSKSKESDVYSYGVVLLELITRKKALDPNIVEWVTSVWSSTEDINKIADSGLREEFLDSNIMNQAIDVLLVALRCTEKEPDRRPTMRDVVMQLVKRNASIRGKRS</sequence>
<keyword evidence="7" id="KW-0808">Transferase</keyword>
<dbReference type="EC" id="2.7.11.1" evidence="2"/>
<dbReference type="Gene3D" id="1.10.510.10">
    <property type="entry name" value="Transferase(Phosphotransferase) domain 1"/>
    <property type="match status" value="1"/>
</dbReference>
<dbReference type="InterPro" id="IPR050647">
    <property type="entry name" value="Plant_LRR-RLKs"/>
</dbReference>
<comment type="caution">
    <text evidence="24">The sequence shown here is derived from an EMBL/GenBank/DDBJ whole genome shotgun (WGS) entry which is preliminary data.</text>
</comment>
<dbReference type="EMBL" id="JADGMS010000008">
    <property type="protein sequence ID" value="KAF9676472.1"/>
    <property type="molecule type" value="Genomic_DNA"/>
</dbReference>
<evidence type="ECO:0000256" key="6">
    <source>
        <dbReference type="ARBA" id="ARBA00022614"/>
    </source>
</evidence>
<feature type="domain" description="Protein kinase" evidence="23">
    <location>
        <begin position="489"/>
        <end position="769"/>
    </location>
</feature>
<evidence type="ECO:0000256" key="2">
    <source>
        <dbReference type="ARBA" id="ARBA00012513"/>
    </source>
</evidence>
<keyword evidence="16 22" id="KW-0472">Membrane</keyword>
<comment type="catalytic activity">
    <reaction evidence="20">
        <text>L-seryl-[protein] + ATP = O-phospho-L-seryl-[protein] + ADP + H(+)</text>
        <dbReference type="Rhea" id="RHEA:17989"/>
        <dbReference type="Rhea" id="RHEA-COMP:9863"/>
        <dbReference type="Rhea" id="RHEA-COMP:11604"/>
        <dbReference type="ChEBI" id="CHEBI:15378"/>
        <dbReference type="ChEBI" id="CHEBI:29999"/>
        <dbReference type="ChEBI" id="CHEBI:30616"/>
        <dbReference type="ChEBI" id="CHEBI:83421"/>
        <dbReference type="ChEBI" id="CHEBI:456216"/>
        <dbReference type="EC" id="2.7.11.1"/>
    </reaction>
</comment>
<evidence type="ECO:0000256" key="21">
    <source>
        <dbReference type="PROSITE-ProRule" id="PRU10141"/>
    </source>
</evidence>
<dbReference type="GO" id="GO:0005886">
    <property type="term" value="C:plasma membrane"/>
    <property type="evidence" value="ECO:0007669"/>
    <property type="project" value="UniProtKB-SubCell"/>
</dbReference>
<evidence type="ECO:0000256" key="5">
    <source>
        <dbReference type="ARBA" id="ARBA00022553"/>
    </source>
</evidence>
<dbReference type="InterPro" id="IPR001611">
    <property type="entry name" value="Leu-rich_rpt"/>
</dbReference>
<dbReference type="GO" id="GO:0006952">
    <property type="term" value="P:defense response"/>
    <property type="evidence" value="ECO:0007669"/>
    <property type="project" value="UniProtKB-KW"/>
</dbReference>
<dbReference type="Pfam" id="PF00069">
    <property type="entry name" value="Pkinase"/>
    <property type="match status" value="1"/>
</dbReference>
<dbReference type="AlphaFoldDB" id="A0A835JSA7"/>
<dbReference type="GO" id="GO:0009753">
    <property type="term" value="P:response to jasmonic acid"/>
    <property type="evidence" value="ECO:0007669"/>
    <property type="project" value="UniProtKB-ARBA"/>
</dbReference>
<dbReference type="InterPro" id="IPR000719">
    <property type="entry name" value="Prot_kinase_dom"/>
</dbReference>
<dbReference type="GO" id="GO:0009611">
    <property type="term" value="P:response to wounding"/>
    <property type="evidence" value="ECO:0007669"/>
    <property type="project" value="UniProtKB-ARBA"/>
</dbReference>
<dbReference type="PROSITE" id="PS50011">
    <property type="entry name" value="PROTEIN_KINASE_DOM"/>
    <property type="match status" value="1"/>
</dbReference>
<dbReference type="PANTHER" id="PTHR48056:SF23">
    <property type="entry name" value="PROTEIN KINASE DOMAIN-CONTAINING PROTEIN"/>
    <property type="match status" value="1"/>
</dbReference>
<evidence type="ECO:0000256" key="16">
    <source>
        <dbReference type="ARBA" id="ARBA00023136"/>
    </source>
</evidence>
<evidence type="ECO:0000313" key="24">
    <source>
        <dbReference type="EMBL" id="KAF9676472.1"/>
    </source>
</evidence>
<keyword evidence="18" id="KW-0325">Glycoprotein</keyword>
<keyword evidence="17" id="KW-0675">Receptor</keyword>
<dbReference type="FunFam" id="3.80.10.10:FF:000383">
    <property type="entry name" value="Leucine-rich repeat receptor protein kinase EMS1"/>
    <property type="match status" value="1"/>
</dbReference>
<comment type="subcellular location">
    <subcellularLocation>
        <location evidence="1">Cell membrane</location>
        <topology evidence="1">Single-pass type I membrane protein</topology>
    </subcellularLocation>
</comment>
<keyword evidence="10" id="KW-0677">Repeat</keyword>
<dbReference type="SUPFAM" id="SSF52047">
    <property type="entry name" value="RNI-like"/>
    <property type="match status" value="1"/>
</dbReference>
<dbReference type="SMART" id="SM00220">
    <property type="entry name" value="S_TKc"/>
    <property type="match status" value="1"/>
</dbReference>
<evidence type="ECO:0000256" key="14">
    <source>
        <dbReference type="ARBA" id="ARBA00022840"/>
    </source>
</evidence>
<protein>
    <recommendedName>
        <fullName evidence="2">non-specific serine/threonine protein kinase</fullName>
        <ecNumber evidence="2">2.7.11.1</ecNumber>
    </recommendedName>
</protein>
<evidence type="ECO:0000256" key="4">
    <source>
        <dbReference type="ARBA" id="ARBA00022527"/>
    </source>
</evidence>
<evidence type="ECO:0000256" key="22">
    <source>
        <dbReference type="SAM" id="Phobius"/>
    </source>
</evidence>
<dbReference type="FunFam" id="1.10.510.10:FF:000569">
    <property type="entry name" value="Serine/threonine-protein kinase-like protein CCR4"/>
    <property type="match status" value="1"/>
</dbReference>
<evidence type="ECO:0000256" key="20">
    <source>
        <dbReference type="ARBA" id="ARBA00048679"/>
    </source>
</evidence>
<organism evidence="24 25">
    <name type="scientific">Salix dunnii</name>
    <dbReference type="NCBI Taxonomy" id="1413687"/>
    <lineage>
        <taxon>Eukaryota</taxon>
        <taxon>Viridiplantae</taxon>
        <taxon>Streptophyta</taxon>
        <taxon>Embryophyta</taxon>
        <taxon>Tracheophyta</taxon>
        <taxon>Spermatophyta</taxon>
        <taxon>Magnoliopsida</taxon>
        <taxon>eudicotyledons</taxon>
        <taxon>Gunneridae</taxon>
        <taxon>Pentapetalae</taxon>
        <taxon>rosids</taxon>
        <taxon>fabids</taxon>
        <taxon>Malpighiales</taxon>
        <taxon>Salicaceae</taxon>
        <taxon>Saliceae</taxon>
        <taxon>Salix</taxon>
    </lineage>
</organism>
<gene>
    <name evidence="24" type="ORF">SADUNF_Sadunf08G0005500</name>
</gene>
<evidence type="ECO:0000256" key="9">
    <source>
        <dbReference type="ARBA" id="ARBA00022729"/>
    </source>
</evidence>
<keyword evidence="15 22" id="KW-1133">Transmembrane helix</keyword>
<dbReference type="PANTHER" id="PTHR48056">
    <property type="entry name" value="LRR RECEPTOR-LIKE SERINE/THREONINE-PROTEIN KINASE-RELATED"/>
    <property type="match status" value="1"/>
</dbReference>
<dbReference type="OrthoDB" id="676979at2759"/>
<dbReference type="InterPro" id="IPR032675">
    <property type="entry name" value="LRR_dom_sf"/>
</dbReference>
<dbReference type="InterPro" id="IPR017441">
    <property type="entry name" value="Protein_kinase_ATP_BS"/>
</dbReference>
<dbReference type="SUPFAM" id="SSF56112">
    <property type="entry name" value="Protein kinase-like (PK-like)"/>
    <property type="match status" value="1"/>
</dbReference>
<dbReference type="InterPro" id="IPR008271">
    <property type="entry name" value="Ser/Thr_kinase_AS"/>
</dbReference>
<dbReference type="Gene3D" id="3.30.200.20">
    <property type="entry name" value="Phosphorylase Kinase, domain 1"/>
    <property type="match status" value="1"/>
</dbReference>
<keyword evidence="12" id="KW-0418">Kinase</keyword>
<keyword evidence="14 21" id="KW-0067">ATP-binding</keyword>
<evidence type="ECO:0000256" key="15">
    <source>
        <dbReference type="ARBA" id="ARBA00022989"/>
    </source>
</evidence>
<dbReference type="GO" id="GO:0004674">
    <property type="term" value="F:protein serine/threonine kinase activity"/>
    <property type="evidence" value="ECO:0007669"/>
    <property type="project" value="UniProtKB-KW"/>
</dbReference>
<evidence type="ECO:0000256" key="10">
    <source>
        <dbReference type="ARBA" id="ARBA00022737"/>
    </source>
</evidence>
<keyword evidence="3" id="KW-1003">Cell membrane</keyword>
<dbReference type="Gene3D" id="3.80.10.10">
    <property type="entry name" value="Ribonuclease Inhibitor"/>
    <property type="match status" value="3"/>
</dbReference>
<evidence type="ECO:0000256" key="18">
    <source>
        <dbReference type="ARBA" id="ARBA00023180"/>
    </source>
</evidence>
<dbReference type="GO" id="GO:0033612">
    <property type="term" value="F:receptor serine/threonine kinase binding"/>
    <property type="evidence" value="ECO:0007669"/>
    <property type="project" value="TreeGrafter"/>
</dbReference>
<accession>A0A835JSA7</accession>
<feature type="binding site" evidence="21">
    <location>
        <position position="518"/>
    </location>
    <ligand>
        <name>ATP</name>
        <dbReference type="ChEBI" id="CHEBI:30616"/>
    </ligand>
</feature>
<dbReference type="InterPro" id="IPR011009">
    <property type="entry name" value="Kinase-like_dom_sf"/>
</dbReference>
<keyword evidence="11 21" id="KW-0547">Nucleotide-binding</keyword>
<dbReference type="PROSITE" id="PS00107">
    <property type="entry name" value="PROTEIN_KINASE_ATP"/>
    <property type="match status" value="1"/>
</dbReference>
<feature type="transmembrane region" description="Helical" evidence="22">
    <location>
        <begin position="428"/>
        <end position="453"/>
    </location>
</feature>
<evidence type="ECO:0000259" key="23">
    <source>
        <dbReference type="PROSITE" id="PS50011"/>
    </source>
</evidence>
<keyword evidence="13" id="KW-0611">Plant defense</keyword>
<dbReference type="FunFam" id="3.80.10.10:FF:000919">
    <property type="entry name" value="Leucine-rich repeat receptor-like protein kinase PEPR1"/>
    <property type="match status" value="1"/>
</dbReference>
<dbReference type="PROSITE" id="PS00108">
    <property type="entry name" value="PROTEIN_KINASE_ST"/>
    <property type="match status" value="1"/>
</dbReference>
<dbReference type="Proteomes" id="UP000657918">
    <property type="component" value="Chromosome 8"/>
</dbReference>
<evidence type="ECO:0000313" key="25">
    <source>
        <dbReference type="Proteomes" id="UP000657918"/>
    </source>
</evidence>
<evidence type="ECO:0000256" key="12">
    <source>
        <dbReference type="ARBA" id="ARBA00022777"/>
    </source>
</evidence>
<evidence type="ECO:0000256" key="11">
    <source>
        <dbReference type="ARBA" id="ARBA00022741"/>
    </source>
</evidence>
<comment type="catalytic activity">
    <reaction evidence="19">
        <text>L-threonyl-[protein] + ATP = O-phospho-L-threonyl-[protein] + ADP + H(+)</text>
        <dbReference type="Rhea" id="RHEA:46608"/>
        <dbReference type="Rhea" id="RHEA-COMP:11060"/>
        <dbReference type="Rhea" id="RHEA-COMP:11605"/>
        <dbReference type="ChEBI" id="CHEBI:15378"/>
        <dbReference type="ChEBI" id="CHEBI:30013"/>
        <dbReference type="ChEBI" id="CHEBI:30616"/>
        <dbReference type="ChEBI" id="CHEBI:61977"/>
        <dbReference type="ChEBI" id="CHEBI:456216"/>
        <dbReference type="EC" id="2.7.11.1"/>
    </reaction>
</comment>
<dbReference type="GO" id="GO:0005524">
    <property type="term" value="F:ATP binding"/>
    <property type="evidence" value="ECO:0007669"/>
    <property type="project" value="UniProtKB-UniRule"/>
</dbReference>
<keyword evidence="8 22" id="KW-0812">Transmembrane</keyword>
<keyword evidence="25" id="KW-1185">Reference proteome</keyword>
<dbReference type="GO" id="GO:0051707">
    <property type="term" value="P:response to other organism"/>
    <property type="evidence" value="ECO:0007669"/>
    <property type="project" value="UniProtKB-ARBA"/>
</dbReference>
<keyword evidence="6" id="KW-0433">Leucine-rich repeat</keyword>
<evidence type="ECO:0000256" key="13">
    <source>
        <dbReference type="ARBA" id="ARBA00022821"/>
    </source>
</evidence>
<proteinExistence type="predicted"/>
<evidence type="ECO:0000256" key="17">
    <source>
        <dbReference type="ARBA" id="ARBA00023170"/>
    </source>
</evidence>